<dbReference type="AlphaFoldDB" id="A0A915IY74"/>
<reference evidence="3" key="1">
    <citation type="submission" date="2022-11" db="UniProtKB">
        <authorList>
            <consortium name="WormBaseParasite"/>
        </authorList>
    </citation>
    <scope>IDENTIFICATION</scope>
</reference>
<sequence>MYDCTSSDHGRSFCLGTVPNGFRSIKVLTRTTHPKLLTAPKVPKKKKKKQKDEWNKSLDVSDNEDPALQLQLIKFNTMTPRCHRFATKSTMYGLNALPPISHCTSELIRVNGDWFRRLTSFMLLAALSASPCSAAEYAFVKDLLLRHTQNMDSDTCTVFYNCMWYCTDSNPKSRLTDWMNGIPECEPSFASELGIYICNRFALRPIIFNEEFHMATSVEEIEIHESDYTANTHSCFHLYSTFIAIIDFQNRFSFPVPL</sequence>
<feature type="region of interest" description="Disordered" evidence="1">
    <location>
        <begin position="36"/>
        <end position="60"/>
    </location>
</feature>
<evidence type="ECO:0000313" key="2">
    <source>
        <dbReference type="Proteomes" id="UP000887565"/>
    </source>
</evidence>
<accession>A0A915IY74</accession>
<evidence type="ECO:0000256" key="1">
    <source>
        <dbReference type="SAM" id="MobiDB-lite"/>
    </source>
</evidence>
<dbReference type="Proteomes" id="UP000887565">
    <property type="component" value="Unplaced"/>
</dbReference>
<dbReference type="WBParaSite" id="nRc.2.0.1.t19050-RA">
    <property type="protein sequence ID" value="nRc.2.0.1.t19050-RA"/>
    <property type="gene ID" value="nRc.2.0.1.g19050"/>
</dbReference>
<organism evidence="2 3">
    <name type="scientific">Romanomermis culicivorax</name>
    <name type="common">Nematode worm</name>
    <dbReference type="NCBI Taxonomy" id="13658"/>
    <lineage>
        <taxon>Eukaryota</taxon>
        <taxon>Metazoa</taxon>
        <taxon>Ecdysozoa</taxon>
        <taxon>Nematoda</taxon>
        <taxon>Enoplea</taxon>
        <taxon>Dorylaimia</taxon>
        <taxon>Mermithida</taxon>
        <taxon>Mermithoidea</taxon>
        <taxon>Mermithidae</taxon>
        <taxon>Romanomermis</taxon>
    </lineage>
</organism>
<name>A0A915IY74_ROMCU</name>
<protein>
    <submittedName>
        <fullName evidence="3">Uncharacterized protein</fullName>
    </submittedName>
</protein>
<evidence type="ECO:0000313" key="3">
    <source>
        <dbReference type="WBParaSite" id="nRc.2.0.1.t19050-RA"/>
    </source>
</evidence>
<keyword evidence="2" id="KW-1185">Reference proteome</keyword>
<proteinExistence type="predicted"/>